<reference evidence="1 2" key="1">
    <citation type="journal article" date="2022" name="Genome Biol. Evol.">
        <title>The Spruce Budworm Genome: Reconstructing the Evolutionary History of Antifreeze Proteins.</title>
        <authorList>
            <person name="Beliveau C."/>
            <person name="Gagne P."/>
            <person name="Picq S."/>
            <person name="Vernygora O."/>
            <person name="Keeling C.I."/>
            <person name="Pinkney K."/>
            <person name="Doucet D."/>
            <person name="Wen F."/>
            <person name="Johnston J.S."/>
            <person name="Maaroufi H."/>
            <person name="Boyle B."/>
            <person name="Laroche J."/>
            <person name="Dewar K."/>
            <person name="Juretic N."/>
            <person name="Blackburn G."/>
            <person name="Nisole A."/>
            <person name="Brunet B."/>
            <person name="Brandao M."/>
            <person name="Lumley L."/>
            <person name="Duan J."/>
            <person name="Quan G."/>
            <person name="Lucarotti C.J."/>
            <person name="Roe A.D."/>
            <person name="Sperling F.A.H."/>
            <person name="Levesque R.C."/>
            <person name="Cusson M."/>
        </authorList>
    </citation>
    <scope>NUCLEOTIDE SEQUENCE [LARGE SCALE GENOMIC DNA]</scope>
    <source>
        <strain evidence="1">Glfc:IPQL:Cfum</strain>
    </source>
</reference>
<keyword evidence="2" id="KW-1185">Reference proteome</keyword>
<protein>
    <submittedName>
        <fullName evidence="1">Uncharacterized protein</fullName>
    </submittedName>
</protein>
<sequence>MESVVQYLLLALALASVQISHTESRLNEKRRDKTERRHHTAQVKDNICEITDRESKVHCYCENTEVRTATRADCWVFNGGIDETDPIWSSFNSQPRIERLTFNVRSDGALKFIPLHVIHRLKRLQKLLIHYATINKIEKKTFSNMTTLKEITLMNNKITELDFSSFTNLPALVNLTIKENKVTEVQRDVFVDLPALRYLDLSFNVINLAHDGCFEHLTLLSELILEYNSITVLTRDTFRGLANLTRLDLRSNKLSMIGDLTFTELWNLNELLLDNNELRYLSERAFDGLALLQKLSMTGNKLRSINERLLEGVRGLELLDLRNNELEFFTYETVKPILDNLKLKTSVLYLSGNQLTCDCRLSWIHVLRNETKSEPLRLALDDVTCVPNKPNDKPTNEISSQTNVEKEENQFEVSANSDVFQQDANDEESYEEASPTYKYEATVSPVTFDQVVLLDMPIEALACRNELSQNGEDSLMLSSKDESYWRPSSSFRILSNLSLVLTLVTISFLIEL</sequence>
<accession>A0ACC0K7J2</accession>
<proteinExistence type="predicted"/>
<dbReference type="EMBL" id="CM046107">
    <property type="protein sequence ID" value="KAI8432402.1"/>
    <property type="molecule type" value="Genomic_DNA"/>
</dbReference>
<organism evidence="1 2">
    <name type="scientific">Choristoneura fumiferana</name>
    <name type="common">Spruce budworm moth</name>
    <name type="synonym">Archips fumiferana</name>
    <dbReference type="NCBI Taxonomy" id="7141"/>
    <lineage>
        <taxon>Eukaryota</taxon>
        <taxon>Metazoa</taxon>
        <taxon>Ecdysozoa</taxon>
        <taxon>Arthropoda</taxon>
        <taxon>Hexapoda</taxon>
        <taxon>Insecta</taxon>
        <taxon>Pterygota</taxon>
        <taxon>Neoptera</taxon>
        <taxon>Endopterygota</taxon>
        <taxon>Lepidoptera</taxon>
        <taxon>Glossata</taxon>
        <taxon>Ditrysia</taxon>
        <taxon>Tortricoidea</taxon>
        <taxon>Tortricidae</taxon>
        <taxon>Tortricinae</taxon>
        <taxon>Choristoneura</taxon>
    </lineage>
</organism>
<comment type="caution">
    <text evidence="1">The sequence shown here is derived from an EMBL/GenBank/DDBJ whole genome shotgun (WGS) entry which is preliminary data.</text>
</comment>
<name>A0ACC0K7J2_CHOFU</name>
<gene>
    <name evidence="1" type="ORF">MSG28_004799</name>
</gene>
<evidence type="ECO:0000313" key="1">
    <source>
        <dbReference type="EMBL" id="KAI8432402.1"/>
    </source>
</evidence>
<dbReference type="Proteomes" id="UP001064048">
    <property type="component" value="Chromosome 7"/>
</dbReference>
<evidence type="ECO:0000313" key="2">
    <source>
        <dbReference type="Proteomes" id="UP001064048"/>
    </source>
</evidence>